<dbReference type="OrthoDB" id="3235126at2"/>
<sequence>MDEVLRYYTVQVFVVNMDSYLGRIVHTYFLYEENGLLQILPRDYNLAFATYSLGMPDPINNATLYVNYPIHTPTEGEVMLNRPLYHNLMNNSTYFAKYRAYFDQLISGYFENGYFKDFVTKACTMIAPYVERDATSFCSYEDFLFRVDTIRDFCLMRAQGVREHLEKKLWDASQRTSASSFSVSARKITRQSRGLMEQLAARYSNFQELEAAMVNELIKKMVIHSPEKIGGKKHVTIEVCFIYVGKIRIPLAKPKLLTDTKTPA</sequence>
<dbReference type="InterPro" id="IPR014867">
    <property type="entry name" value="Spore_coat_CotH_CotH2/3/7"/>
</dbReference>
<dbReference type="EMBL" id="CZBE01000021">
    <property type="protein sequence ID" value="CUQ01563.1"/>
    <property type="molecule type" value="Genomic_DNA"/>
</dbReference>
<dbReference type="AlphaFoldDB" id="A0A174SV17"/>
<dbReference type="Proteomes" id="UP000095765">
    <property type="component" value="Unassembled WGS sequence"/>
</dbReference>
<dbReference type="Pfam" id="PF14287">
    <property type="entry name" value="DUF4368"/>
    <property type="match status" value="1"/>
</dbReference>
<name>A0A174SV17_9FIRM</name>
<dbReference type="InterPro" id="IPR025378">
    <property type="entry name" value="DUF4368"/>
</dbReference>
<accession>A0A174SV17</accession>
<dbReference type="Pfam" id="PF08757">
    <property type="entry name" value="CotH"/>
    <property type="match status" value="1"/>
</dbReference>
<feature type="domain" description="DUF4368" evidence="1">
    <location>
        <begin position="198"/>
        <end position="247"/>
    </location>
</feature>
<evidence type="ECO:0000259" key="1">
    <source>
        <dbReference type="Pfam" id="PF14287"/>
    </source>
</evidence>
<proteinExistence type="predicted"/>
<reference evidence="2 3" key="1">
    <citation type="submission" date="2015-09" db="EMBL/GenBank/DDBJ databases">
        <authorList>
            <consortium name="Pathogen Informatics"/>
        </authorList>
    </citation>
    <scope>NUCLEOTIDE SEQUENCE [LARGE SCALE GENOMIC DNA]</scope>
    <source>
        <strain evidence="2 3">2789STDY5834939</strain>
    </source>
</reference>
<gene>
    <name evidence="2" type="ORF">ERS852551_02766</name>
</gene>
<evidence type="ECO:0000313" key="3">
    <source>
        <dbReference type="Proteomes" id="UP000095765"/>
    </source>
</evidence>
<organism evidence="2 3">
    <name type="scientific">Anaerotruncus colihominis</name>
    <dbReference type="NCBI Taxonomy" id="169435"/>
    <lineage>
        <taxon>Bacteria</taxon>
        <taxon>Bacillati</taxon>
        <taxon>Bacillota</taxon>
        <taxon>Clostridia</taxon>
        <taxon>Eubacteriales</taxon>
        <taxon>Oscillospiraceae</taxon>
        <taxon>Anaerotruncus</taxon>
    </lineage>
</organism>
<evidence type="ECO:0000313" key="2">
    <source>
        <dbReference type="EMBL" id="CUQ01563.1"/>
    </source>
</evidence>
<protein>
    <submittedName>
        <fullName evidence="2">CotH protein</fullName>
    </submittedName>
</protein>